<dbReference type="Proteomes" id="UP000187209">
    <property type="component" value="Unassembled WGS sequence"/>
</dbReference>
<feature type="transmembrane region" description="Helical" evidence="1">
    <location>
        <begin position="46"/>
        <end position="65"/>
    </location>
</feature>
<gene>
    <name evidence="2" type="ORF">SteCoe_16688</name>
</gene>
<organism evidence="2 3">
    <name type="scientific">Stentor coeruleus</name>
    <dbReference type="NCBI Taxonomy" id="5963"/>
    <lineage>
        <taxon>Eukaryota</taxon>
        <taxon>Sar</taxon>
        <taxon>Alveolata</taxon>
        <taxon>Ciliophora</taxon>
        <taxon>Postciliodesmatophora</taxon>
        <taxon>Heterotrichea</taxon>
        <taxon>Heterotrichida</taxon>
        <taxon>Stentoridae</taxon>
        <taxon>Stentor</taxon>
    </lineage>
</organism>
<keyword evidence="1" id="KW-0812">Transmembrane</keyword>
<proteinExistence type="predicted"/>
<keyword evidence="1" id="KW-1133">Transmembrane helix</keyword>
<sequence>MDDQSLIHSVNNSNDAKTIYRGSIFFFVVGILLSISWLFGLFFESVSIYFAVIPLFYLITSILGYKIKSCSAGFIILLRWHLVFGLIAFIGFLVTFIYTALYVGDQNCSKEECSITQLKLTMLLILSVVSLALLSVFNTFCIFLVKATMRYDKNTYLS</sequence>
<keyword evidence="1" id="KW-0472">Membrane</keyword>
<reference evidence="2 3" key="1">
    <citation type="submission" date="2016-11" db="EMBL/GenBank/DDBJ databases">
        <title>The macronuclear genome of Stentor coeruleus: a giant cell with tiny introns.</title>
        <authorList>
            <person name="Slabodnick M."/>
            <person name="Ruby J.G."/>
            <person name="Reiff S.B."/>
            <person name="Swart E.C."/>
            <person name="Gosai S."/>
            <person name="Prabakaran S."/>
            <person name="Witkowska E."/>
            <person name="Larue G.E."/>
            <person name="Fisher S."/>
            <person name="Freeman R.M."/>
            <person name="Gunawardena J."/>
            <person name="Chu W."/>
            <person name="Stover N.A."/>
            <person name="Gregory B.D."/>
            <person name="Nowacki M."/>
            <person name="Derisi J."/>
            <person name="Roy S.W."/>
            <person name="Marshall W.F."/>
            <person name="Sood P."/>
        </authorList>
    </citation>
    <scope>NUCLEOTIDE SEQUENCE [LARGE SCALE GENOMIC DNA]</scope>
    <source>
        <strain evidence="2">WM001</strain>
    </source>
</reference>
<name>A0A1R2C0N5_9CILI</name>
<evidence type="ECO:0000256" key="1">
    <source>
        <dbReference type="SAM" id="Phobius"/>
    </source>
</evidence>
<feature type="transmembrane region" description="Helical" evidence="1">
    <location>
        <begin position="20"/>
        <end position="40"/>
    </location>
</feature>
<dbReference type="EMBL" id="MPUH01000335">
    <property type="protein sequence ID" value="OMJ82578.1"/>
    <property type="molecule type" value="Genomic_DNA"/>
</dbReference>
<feature type="transmembrane region" description="Helical" evidence="1">
    <location>
        <begin position="123"/>
        <end position="145"/>
    </location>
</feature>
<dbReference type="AlphaFoldDB" id="A0A1R2C0N5"/>
<comment type="caution">
    <text evidence="2">The sequence shown here is derived from an EMBL/GenBank/DDBJ whole genome shotgun (WGS) entry which is preliminary data.</text>
</comment>
<feature type="transmembrane region" description="Helical" evidence="1">
    <location>
        <begin position="77"/>
        <end position="103"/>
    </location>
</feature>
<accession>A0A1R2C0N5</accession>
<protein>
    <submittedName>
        <fullName evidence="2">Uncharacterized protein</fullName>
    </submittedName>
</protein>
<evidence type="ECO:0000313" key="3">
    <source>
        <dbReference type="Proteomes" id="UP000187209"/>
    </source>
</evidence>
<evidence type="ECO:0000313" key="2">
    <source>
        <dbReference type="EMBL" id="OMJ82578.1"/>
    </source>
</evidence>
<keyword evidence="3" id="KW-1185">Reference proteome</keyword>